<proteinExistence type="predicted"/>
<dbReference type="Proteomes" id="UP000594042">
    <property type="component" value="Chromosome"/>
</dbReference>
<reference evidence="2" key="1">
    <citation type="submission" date="2020-07" db="EMBL/GenBank/DDBJ databases">
        <title>Complete genome sequencing of Coprobacter sp. strain 2CBH44.</title>
        <authorList>
            <person name="Sakamoto M."/>
            <person name="Murakami T."/>
            <person name="Mori H."/>
        </authorList>
    </citation>
    <scope>NUCLEOTIDE SEQUENCE [LARGE SCALE GENOMIC DNA]</scope>
    <source>
        <strain evidence="2">2CBH44</strain>
    </source>
</reference>
<keyword evidence="2" id="KW-1185">Reference proteome</keyword>
<name>A0A7G1HUE5_9BACT</name>
<accession>A0A7G1HUE5</accession>
<gene>
    <name evidence="1" type="ORF">Cop2CBH44_17220</name>
</gene>
<protein>
    <submittedName>
        <fullName evidence="1">Uncharacterized protein</fullName>
    </submittedName>
</protein>
<dbReference type="AlphaFoldDB" id="A0A7G1HUE5"/>
<dbReference type="KEGG" id="copr:Cop2CBH44_17220"/>
<organism evidence="1 2">
    <name type="scientific">Coprobacter secundus subsp. similis</name>
    <dbReference type="NCBI Taxonomy" id="2751153"/>
    <lineage>
        <taxon>Bacteria</taxon>
        <taxon>Pseudomonadati</taxon>
        <taxon>Bacteroidota</taxon>
        <taxon>Bacteroidia</taxon>
        <taxon>Bacteroidales</taxon>
        <taxon>Barnesiellaceae</taxon>
        <taxon>Coprobacter</taxon>
    </lineage>
</organism>
<dbReference type="EMBL" id="AP023322">
    <property type="protein sequence ID" value="BCI63369.1"/>
    <property type="molecule type" value="Genomic_DNA"/>
</dbReference>
<evidence type="ECO:0000313" key="2">
    <source>
        <dbReference type="Proteomes" id="UP000594042"/>
    </source>
</evidence>
<sequence length="34" mass="4232">MSIIQIANNKTFTKYQKHFKYKNKKITYYMTIEN</sequence>
<evidence type="ECO:0000313" key="1">
    <source>
        <dbReference type="EMBL" id="BCI63369.1"/>
    </source>
</evidence>